<evidence type="ECO:0000313" key="2">
    <source>
        <dbReference type="EMBL" id="CAD9939861.1"/>
    </source>
</evidence>
<proteinExistence type="predicted"/>
<feature type="signal peptide" evidence="1">
    <location>
        <begin position="1"/>
        <end position="30"/>
    </location>
</feature>
<dbReference type="AlphaFoldDB" id="A0A7S2VAC1"/>
<evidence type="ECO:0000256" key="1">
    <source>
        <dbReference type="SAM" id="SignalP"/>
    </source>
</evidence>
<name>A0A7S2VAC1_9STRA</name>
<accession>A0A7S2VAC1</accession>
<gene>
    <name evidence="2" type="ORF">APAL1065_LOCUS302</name>
</gene>
<dbReference type="EMBL" id="HBHT01000506">
    <property type="protein sequence ID" value="CAD9939861.1"/>
    <property type="molecule type" value="Transcribed_RNA"/>
</dbReference>
<reference evidence="2" key="1">
    <citation type="submission" date="2021-01" db="EMBL/GenBank/DDBJ databases">
        <authorList>
            <person name="Corre E."/>
            <person name="Pelletier E."/>
            <person name="Niang G."/>
            <person name="Scheremetjew M."/>
            <person name="Finn R."/>
            <person name="Kale V."/>
            <person name="Holt S."/>
            <person name="Cochrane G."/>
            <person name="Meng A."/>
            <person name="Brown T."/>
            <person name="Cohen L."/>
        </authorList>
    </citation>
    <scope>NUCLEOTIDE SEQUENCE</scope>
    <source>
        <strain evidence="2">CCMP125</strain>
    </source>
</reference>
<sequence>MQPFQPFDKSYASWAKLLLVFHLWAAVVESIDPITPKGGHSPQVTSHSFEKPPNSPCHYSSIGFETPWSTDHMIELSKSFARNPSTKMYTPAGNAQEHGCLLHLSTQNGAEMWGAVERGSFLGMDPHYCGLSRVPMRLTEKKWDDSSNAAAFVGTTVMEESDNDSGDDDAVMMPMTLEFDCPYSFFANDLVEMPQECTVQLAAFAHEIAVFDRLEDYKKHCQEVKARGDMAFADRSFFWTAIFHDDEEEEDSDKRPPRSNAIMTGHVVQSEVKLNEQTGEYFYWALVETVGGRLDVVIHPHLIDRHGESPPRVGCILQGHFWLSGRLVDLHEKFCK</sequence>
<keyword evidence="1" id="KW-0732">Signal</keyword>
<protein>
    <submittedName>
        <fullName evidence="2">Uncharacterized protein</fullName>
    </submittedName>
</protein>
<feature type="chain" id="PRO_5030626146" evidence="1">
    <location>
        <begin position="31"/>
        <end position="336"/>
    </location>
</feature>
<organism evidence="2">
    <name type="scientific">Entomoneis paludosa</name>
    <dbReference type="NCBI Taxonomy" id="265537"/>
    <lineage>
        <taxon>Eukaryota</taxon>
        <taxon>Sar</taxon>
        <taxon>Stramenopiles</taxon>
        <taxon>Ochrophyta</taxon>
        <taxon>Bacillariophyta</taxon>
        <taxon>Bacillariophyceae</taxon>
        <taxon>Bacillariophycidae</taxon>
        <taxon>Entomoneidaceae</taxon>
        <taxon>Entomoneis</taxon>
    </lineage>
</organism>